<evidence type="ECO:0000313" key="1">
    <source>
        <dbReference type="EMBL" id="CAE2337249.1"/>
    </source>
</evidence>
<accession>A0A7S4URJ2</accession>
<gene>
    <name evidence="1" type="ORF">NAES01612_LOCUS24698</name>
</gene>
<dbReference type="EMBL" id="HBKR01037846">
    <property type="protein sequence ID" value="CAE2337249.1"/>
    <property type="molecule type" value="Transcribed_RNA"/>
</dbReference>
<proteinExistence type="predicted"/>
<protein>
    <submittedName>
        <fullName evidence="1">Uncharacterized protein</fullName>
    </submittedName>
</protein>
<organism evidence="1">
    <name type="scientific">Paramoeba aestuarina</name>
    <dbReference type="NCBI Taxonomy" id="180227"/>
    <lineage>
        <taxon>Eukaryota</taxon>
        <taxon>Amoebozoa</taxon>
        <taxon>Discosea</taxon>
        <taxon>Flabellinia</taxon>
        <taxon>Dactylopodida</taxon>
        <taxon>Paramoebidae</taxon>
        <taxon>Paramoeba</taxon>
    </lineage>
</organism>
<reference evidence="1" key="1">
    <citation type="submission" date="2021-01" db="EMBL/GenBank/DDBJ databases">
        <authorList>
            <person name="Corre E."/>
            <person name="Pelletier E."/>
            <person name="Niang G."/>
            <person name="Scheremetjew M."/>
            <person name="Finn R."/>
            <person name="Kale V."/>
            <person name="Holt S."/>
            <person name="Cochrane G."/>
            <person name="Meng A."/>
            <person name="Brown T."/>
            <person name="Cohen L."/>
        </authorList>
    </citation>
    <scope>NUCLEOTIDE SEQUENCE</scope>
    <source>
        <strain evidence="1">SoJaBio B1-5/56/2</strain>
    </source>
</reference>
<name>A0A7S4URJ2_9EUKA</name>
<sequence length="174" mass="19373">MIEIGEGEWGRMRENESVKQCVGLSSQGMTWSGLWRLRQRNILMIALNLLYGVSIPSCVKLQLGLSLCKRPDGRGVFDFDHEVGVEKKVAAVGKETGEEQVTTWLKNICPTVGKMDVEERKSLCISSGQELYEISQGCDPLEDWIALLPGADLVDVFALRSALINNFGMYSDKM</sequence>
<dbReference type="AlphaFoldDB" id="A0A7S4URJ2"/>